<dbReference type="InterPro" id="IPR036390">
    <property type="entry name" value="WH_DNA-bd_sf"/>
</dbReference>
<evidence type="ECO:0000259" key="2">
    <source>
        <dbReference type="Pfam" id="PF11495"/>
    </source>
</evidence>
<dbReference type="InterPro" id="IPR002831">
    <property type="entry name" value="Tscrpt_reg_TrmB_N"/>
</dbReference>
<dbReference type="InterPro" id="IPR036388">
    <property type="entry name" value="WH-like_DNA-bd_sf"/>
</dbReference>
<evidence type="ECO:0000259" key="1">
    <source>
        <dbReference type="Pfam" id="PF01978"/>
    </source>
</evidence>
<feature type="domain" description="Transcription regulator TrmB N-terminal" evidence="1">
    <location>
        <begin position="8"/>
        <end position="74"/>
    </location>
</feature>
<name>A0A1I1L5W2_9CLOT</name>
<gene>
    <name evidence="3" type="ORF">SAMN05421842_10795</name>
</gene>
<protein>
    <submittedName>
        <fullName evidence="3">Sugar-specific transcriptional regulator TrmB</fullName>
    </submittedName>
</protein>
<dbReference type="STRING" id="119641.SAMN05421842_10795"/>
<evidence type="ECO:0000313" key="4">
    <source>
        <dbReference type="Proteomes" id="UP000199263"/>
    </source>
</evidence>
<dbReference type="AlphaFoldDB" id="A0A1I1L5W2"/>
<dbReference type="Pfam" id="PF01978">
    <property type="entry name" value="TrmB"/>
    <property type="match status" value="1"/>
</dbReference>
<dbReference type="RefSeq" id="WP_090089954.1">
    <property type="nucleotide sequence ID" value="NZ_FOMG01000007.1"/>
</dbReference>
<dbReference type="SUPFAM" id="SSF46785">
    <property type="entry name" value="Winged helix' DNA-binding domain"/>
    <property type="match status" value="1"/>
</dbReference>
<dbReference type="InterPro" id="IPR051797">
    <property type="entry name" value="TrmB-like"/>
</dbReference>
<dbReference type="Gene3D" id="1.10.10.10">
    <property type="entry name" value="Winged helix-like DNA-binding domain superfamily/Winged helix DNA-binding domain"/>
    <property type="match status" value="1"/>
</dbReference>
<dbReference type="PANTHER" id="PTHR34293:SF1">
    <property type="entry name" value="HTH-TYPE TRANSCRIPTIONAL REGULATOR TRMBL2"/>
    <property type="match status" value="1"/>
</dbReference>
<accession>A0A1I1L5W2</accession>
<organism evidence="3 4">
    <name type="scientific">Clostridium uliginosum</name>
    <dbReference type="NCBI Taxonomy" id="119641"/>
    <lineage>
        <taxon>Bacteria</taxon>
        <taxon>Bacillati</taxon>
        <taxon>Bacillota</taxon>
        <taxon>Clostridia</taxon>
        <taxon>Eubacteriales</taxon>
        <taxon>Clostridiaceae</taxon>
        <taxon>Clostridium</taxon>
    </lineage>
</organism>
<dbReference type="InterPro" id="IPR021586">
    <property type="entry name" value="Tscrpt_reg_TrmB_C"/>
</dbReference>
<dbReference type="CDD" id="cd09124">
    <property type="entry name" value="PLDc_like_TrmB_middle"/>
    <property type="match status" value="1"/>
</dbReference>
<evidence type="ECO:0000313" key="3">
    <source>
        <dbReference type="EMBL" id="SFC68444.1"/>
    </source>
</evidence>
<dbReference type="EMBL" id="FOMG01000007">
    <property type="protein sequence ID" value="SFC68444.1"/>
    <property type="molecule type" value="Genomic_DNA"/>
</dbReference>
<feature type="domain" description="Transcription regulator TrmB C-terminal" evidence="2">
    <location>
        <begin position="111"/>
        <end position="207"/>
    </location>
</feature>
<reference evidence="3 4" key="1">
    <citation type="submission" date="2016-10" db="EMBL/GenBank/DDBJ databases">
        <authorList>
            <person name="de Groot N.N."/>
        </authorList>
    </citation>
    <scope>NUCLEOTIDE SEQUENCE [LARGE SCALE GENOMIC DNA]</scope>
    <source>
        <strain evidence="3 4">DSM 12992</strain>
    </source>
</reference>
<dbReference type="PANTHER" id="PTHR34293">
    <property type="entry name" value="HTH-TYPE TRANSCRIPTIONAL REGULATOR TRMBL2"/>
    <property type="match status" value="1"/>
</dbReference>
<keyword evidence="4" id="KW-1185">Reference proteome</keyword>
<dbReference type="OrthoDB" id="1493540at2"/>
<dbReference type="Pfam" id="PF11495">
    <property type="entry name" value="Regulator_TrmB"/>
    <property type="match status" value="1"/>
</dbReference>
<proteinExistence type="predicted"/>
<sequence length="259" mass="29815">MDKIVELLEKLNFSKTEAAVYIDLLKNSKLNGYQIAKNLNFSRSSVYSALDNLYKKGIVFLLPGNTQVYKAENPSTLINKMKNEFVETTDLLEEKLKELKVSDLEERYLNIEGYDNIISKTKQLLLSAQKEVYINTDFNLESFSKEFIEIANKGVRIIVFSFSKVESKDLPIEVYSHNNISCLGKETRMMLVVDCQKTLVADRGAYREKMLGAFTDNILLCSIVSEHIHNDIYLLKLKNRCNDNLITEDIKLNTMLENR</sequence>
<dbReference type="Proteomes" id="UP000199263">
    <property type="component" value="Unassembled WGS sequence"/>
</dbReference>